<dbReference type="EMBL" id="KZ308141">
    <property type="protein sequence ID" value="KAG8222700.1"/>
    <property type="molecule type" value="Genomic_DNA"/>
</dbReference>
<evidence type="ECO:0000313" key="8">
    <source>
        <dbReference type="Proteomes" id="UP000792457"/>
    </source>
</evidence>
<feature type="compositionally biased region" description="Polar residues" evidence="4">
    <location>
        <begin position="275"/>
        <end position="303"/>
    </location>
</feature>
<feature type="compositionally biased region" description="Basic and acidic residues" evidence="4">
    <location>
        <begin position="163"/>
        <end position="187"/>
    </location>
</feature>
<evidence type="ECO:0000256" key="2">
    <source>
        <dbReference type="ARBA" id="ARBA00023242"/>
    </source>
</evidence>
<evidence type="ECO:0000259" key="5">
    <source>
        <dbReference type="PROSITE" id="PS50097"/>
    </source>
</evidence>
<dbReference type="GO" id="GO:0006357">
    <property type="term" value="P:regulation of transcription by RNA polymerase II"/>
    <property type="evidence" value="ECO:0007669"/>
    <property type="project" value="TreeGrafter"/>
</dbReference>
<evidence type="ECO:0000259" key="6">
    <source>
        <dbReference type="PROSITE" id="PS50118"/>
    </source>
</evidence>
<protein>
    <submittedName>
        <fullName evidence="7">Uncharacterized protein</fullName>
    </submittedName>
</protein>
<comment type="subcellular location">
    <subcellularLocation>
        <location evidence="1">Nucleus</location>
    </subcellularLocation>
</comment>
<dbReference type="Proteomes" id="UP000792457">
    <property type="component" value="Unassembled WGS sequence"/>
</dbReference>
<dbReference type="InterPro" id="IPR000210">
    <property type="entry name" value="BTB/POZ_dom"/>
</dbReference>
<sequence length="445" mass="50386">MLSLRFINALFYPSHIAISYKGRLLLIVYLLLQNKETTVDGTMATRQIYNLRWNNHSNNMLQVFLEQLANEKLVDVTLSCEGKFLRVHKIVLSACSPYFQELFDVHKEQSPVVILNHIKFEDLRSVVNFMYCGEIEVAESQMEGVLAVAEALQVKGLSDVRDSYECGQKKSNDPEASEQKKTPDKMYTKPSISKKRKLEEKIPPLKAESKTRSLRRSTPTKEEETKDPCEDDEPHDEWNPETIIKEETLDTEPIDLEGSDNELATSEWGKETETAHSSTVGESSLQDDTSGSVNANDNISTPGNALVPIINVVGLTPHLNDGRQILDCPTRRGGNKIPRPPNAFMVFATEWRKKLAQIHQGETNKDISIRLGALWKKLPQNTKAAYFAAARKADEEHKLRYPGYTYNPKEARLRKVLRAYKQKVPVMAQISPPDDSHGMRMPPPI</sequence>
<dbReference type="PANTHER" id="PTHR23110">
    <property type="entry name" value="BTB DOMAIN TRANSCRIPTION FACTOR"/>
    <property type="match status" value="1"/>
</dbReference>
<evidence type="ECO:0000256" key="3">
    <source>
        <dbReference type="PROSITE-ProRule" id="PRU00267"/>
    </source>
</evidence>
<dbReference type="PROSITE" id="PS50097">
    <property type="entry name" value="BTB"/>
    <property type="match status" value="1"/>
</dbReference>
<dbReference type="Gene3D" id="1.10.30.10">
    <property type="entry name" value="High mobility group box domain"/>
    <property type="match status" value="1"/>
</dbReference>
<dbReference type="InterPro" id="IPR051095">
    <property type="entry name" value="Dros_DevTransReg"/>
</dbReference>
<dbReference type="Pfam" id="PF00651">
    <property type="entry name" value="BTB"/>
    <property type="match status" value="1"/>
</dbReference>
<feature type="domain" description="HMG box" evidence="6">
    <location>
        <begin position="337"/>
        <end position="405"/>
    </location>
</feature>
<dbReference type="Gene3D" id="3.30.710.10">
    <property type="entry name" value="Potassium Channel Kv1.1, Chain A"/>
    <property type="match status" value="1"/>
</dbReference>
<dbReference type="GO" id="GO:0005634">
    <property type="term" value="C:nucleus"/>
    <property type="evidence" value="ECO:0007669"/>
    <property type="project" value="UniProtKB-SubCell"/>
</dbReference>
<proteinExistence type="predicted"/>
<feature type="domain" description="BTB" evidence="5">
    <location>
        <begin position="74"/>
        <end position="139"/>
    </location>
</feature>
<dbReference type="GO" id="GO:0003677">
    <property type="term" value="F:DNA binding"/>
    <property type="evidence" value="ECO:0007669"/>
    <property type="project" value="UniProtKB-UniRule"/>
</dbReference>
<dbReference type="Pfam" id="PF00505">
    <property type="entry name" value="HMG_box"/>
    <property type="match status" value="1"/>
</dbReference>
<dbReference type="InterPro" id="IPR036910">
    <property type="entry name" value="HMG_box_dom_sf"/>
</dbReference>
<comment type="caution">
    <text evidence="7">The sequence shown here is derived from an EMBL/GenBank/DDBJ whole genome shotgun (WGS) entry which is preliminary data.</text>
</comment>
<dbReference type="OrthoDB" id="6247875at2759"/>
<keyword evidence="3" id="KW-0238">DNA-binding</keyword>
<dbReference type="InterPro" id="IPR011333">
    <property type="entry name" value="SKP1/BTB/POZ_sf"/>
</dbReference>
<dbReference type="AlphaFoldDB" id="A0A8K0JU31"/>
<gene>
    <name evidence="7" type="ORF">J437_LFUL002757</name>
</gene>
<accession>A0A8K0JU31</accession>
<feature type="DNA-binding region" description="HMG box" evidence="3">
    <location>
        <begin position="337"/>
        <end position="405"/>
    </location>
</feature>
<dbReference type="CDD" id="cd18315">
    <property type="entry name" value="BTB_POZ_BAB-like"/>
    <property type="match status" value="1"/>
</dbReference>
<dbReference type="SMART" id="SM00225">
    <property type="entry name" value="BTB"/>
    <property type="match status" value="1"/>
</dbReference>
<dbReference type="CDD" id="cd01389">
    <property type="entry name" value="HMG-box_ROX1-like"/>
    <property type="match status" value="1"/>
</dbReference>
<keyword evidence="2 3" id="KW-0539">Nucleus</keyword>
<dbReference type="PROSITE" id="PS50118">
    <property type="entry name" value="HMG_BOX_2"/>
    <property type="match status" value="1"/>
</dbReference>
<feature type="compositionally biased region" description="Acidic residues" evidence="4">
    <location>
        <begin position="249"/>
        <end position="260"/>
    </location>
</feature>
<organism evidence="7 8">
    <name type="scientific">Ladona fulva</name>
    <name type="common">Scarce chaser dragonfly</name>
    <name type="synonym">Libellula fulva</name>
    <dbReference type="NCBI Taxonomy" id="123851"/>
    <lineage>
        <taxon>Eukaryota</taxon>
        <taxon>Metazoa</taxon>
        <taxon>Ecdysozoa</taxon>
        <taxon>Arthropoda</taxon>
        <taxon>Hexapoda</taxon>
        <taxon>Insecta</taxon>
        <taxon>Pterygota</taxon>
        <taxon>Palaeoptera</taxon>
        <taxon>Odonata</taxon>
        <taxon>Epiprocta</taxon>
        <taxon>Anisoptera</taxon>
        <taxon>Libelluloidea</taxon>
        <taxon>Libellulidae</taxon>
        <taxon>Ladona</taxon>
    </lineage>
</organism>
<name>A0A8K0JU31_LADFU</name>
<keyword evidence="8" id="KW-1185">Reference proteome</keyword>
<dbReference type="SUPFAM" id="SSF47095">
    <property type="entry name" value="HMG-box"/>
    <property type="match status" value="1"/>
</dbReference>
<evidence type="ECO:0000256" key="4">
    <source>
        <dbReference type="SAM" id="MobiDB-lite"/>
    </source>
</evidence>
<dbReference type="SMART" id="SM00398">
    <property type="entry name" value="HMG"/>
    <property type="match status" value="1"/>
</dbReference>
<dbReference type="SUPFAM" id="SSF54695">
    <property type="entry name" value="POZ domain"/>
    <property type="match status" value="1"/>
</dbReference>
<feature type="region of interest" description="Disordered" evidence="4">
    <location>
        <begin position="163"/>
        <end position="304"/>
    </location>
</feature>
<dbReference type="InterPro" id="IPR009071">
    <property type="entry name" value="HMG_box_dom"/>
</dbReference>
<evidence type="ECO:0000256" key="1">
    <source>
        <dbReference type="ARBA" id="ARBA00004123"/>
    </source>
</evidence>
<reference evidence="7" key="1">
    <citation type="submission" date="2013-04" db="EMBL/GenBank/DDBJ databases">
        <authorList>
            <person name="Qu J."/>
            <person name="Murali S.C."/>
            <person name="Bandaranaike D."/>
            <person name="Bellair M."/>
            <person name="Blankenburg K."/>
            <person name="Chao H."/>
            <person name="Dinh H."/>
            <person name="Doddapaneni H."/>
            <person name="Downs B."/>
            <person name="Dugan-Rocha S."/>
            <person name="Elkadiri S."/>
            <person name="Gnanaolivu R.D."/>
            <person name="Hernandez B."/>
            <person name="Javaid M."/>
            <person name="Jayaseelan J.C."/>
            <person name="Lee S."/>
            <person name="Li M."/>
            <person name="Ming W."/>
            <person name="Munidasa M."/>
            <person name="Muniz J."/>
            <person name="Nguyen L."/>
            <person name="Ongeri F."/>
            <person name="Osuji N."/>
            <person name="Pu L.-L."/>
            <person name="Puazo M."/>
            <person name="Qu C."/>
            <person name="Quiroz J."/>
            <person name="Raj R."/>
            <person name="Weissenberger G."/>
            <person name="Xin Y."/>
            <person name="Zou X."/>
            <person name="Han Y."/>
            <person name="Richards S."/>
            <person name="Worley K."/>
            <person name="Muzny D."/>
            <person name="Gibbs R."/>
        </authorList>
    </citation>
    <scope>NUCLEOTIDE SEQUENCE</scope>
    <source>
        <strain evidence="7">Sampled in the wild</strain>
    </source>
</reference>
<feature type="compositionally biased region" description="Basic and acidic residues" evidence="4">
    <location>
        <begin position="219"/>
        <end position="228"/>
    </location>
</feature>
<evidence type="ECO:0000313" key="7">
    <source>
        <dbReference type="EMBL" id="KAG8222700.1"/>
    </source>
</evidence>
<dbReference type="PANTHER" id="PTHR23110:SF99">
    <property type="entry name" value="BROAD-COMPLEX CORE PROTEIN ISOFORM 6"/>
    <property type="match status" value="1"/>
</dbReference>
<feature type="compositionally biased region" description="Basic and acidic residues" evidence="4">
    <location>
        <begin position="197"/>
        <end position="211"/>
    </location>
</feature>
<reference evidence="7" key="2">
    <citation type="submission" date="2017-10" db="EMBL/GenBank/DDBJ databases">
        <title>Ladona fulva Genome sequencing and assembly.</title>
        <authorList>
            <person name="Murali S."/>
            <person name="Richards S."/>
            <person name="Bandaranaike D."/>
            <person name="Bellair M."/>
            <person name="Blankenburg K."/>
            <person name="Chao H."/>
            <person name="Dinh H."/>
            <person name="Doddapaneni H."/>
            <person name="Dugan-Rocha S."/>
            <person name="Elkadiri S."/>
            <person name="Gnanaolivu R."/>
            <person name="Hernandez B."/>
            <person name="Skinner E."/>
            <person name="Javaid M."/>
            <person name="Lee S."/>
            <person name="Li M."/>
            <person name="Ming W."/>
            <person name="Munidasa M."/>
            <person name="Muniz J."/>
            <person name="Nguyen L."/>
            <person name="Hughes D."/>
            <person name="Osuji N."/>
            <person name="Pu L.-L."/>
            <person name="Puazo M."/>
            <person name="Qu C."/>
            <person name="Quiroz J."/>
            <person name="Raj R."/>
            <person name="Weissenberger G."/>
            <person name="Xin Y."/>
            <person name="Zou X."/>
            <person name="Han Y."/>
            <person name="Worley K."/>
            <person name="Muzny D."/>
            <person name="Gibbs R."/>
        </authorList>
    </citation>
    <scope>NUCLEOTIDE SEQUENCE</scope>
    <source>
        <strain evidence="7">Sampled in the wild</strain>
    </source>
</reference>